<dbReference type="InterPro" id="IPR047021">
    <property type="entry name" value="REXO1/3/4-like"/>
</dbReference>
<dbReference type="CDD" id="cd06145">
    <property type="entry name" value="REX1_like"/>
    <property type="match status" value="1"/>
</dbReference>
<feature type="region of interest" description="Disordered" evidence="6">
    <location>
        <begin position="518"/>
        <end position="549"/>
    </location>
</feature>
<reference evidence="8" key="2">
    <citation type="submission" date="2023-05" db="EMBL/GenBank/DDBJ databases">
        <authorList>
            <consortium name="Lawrence Berkeley National Laboratory"/>
            <person name="Steindorff A."/>
            <person name="Hensen N."/>
            <person name="Bonometti L."/>
            <person name="Westerberg I."/>
            <person name="Brannstrom I.O."/>
            <person name="Guillou S."/>
            <person name="Cros-Aarteil S."/>
            <person name="Calhoun S."/>
            <person name="Haridas S."/>
            <person name="Kuo A."/>
            <person name="Mondo S."/>
            <person name="Pangilinan J."/>
            <person name="Riley R."/>
            <person name="Labutti K."/>
            <person name="Andreopoulos B."/>
            <person name="Lipzen A."/>
            <person name="Chen C."/>
            <person name="Yanf M."/>
            <person name="Daum C."/>
            <person name="Ng V."/>
            <person name="Clum A."/>
            <person name="Ohm R."/>
            <person name="Martin F."/>
            <person name="Silar P."/>
            <person name="Natvig D."/>
            <person name="Lalanne C."/>
            <person name="Gautier V."/>
            <person name="Ament-Velasquez S.L."/>
            <person name="Kruys A."/>
            <person name="Hutchinson M.I."/>
            <person name="Powell A.J."/>
            <person name="Barry K."/>
            <person name="Miller A.N."/>
            <person name="Grigoriev I.V."/>
            <person name="Debuchy R."/>
            <person name="Gladieux P."/>
            <person name="Thoren M.H."/>
            <person name="Johannesson H."/>
        </authorList>
    </citation>
    <scope>NUCLEOTIDE SEQUENCE</scope>
    <source>
        <strain evidence="8">PSN293</strain>
    </source>
</reference>
<dbReference type="InterPro" id="IPR034922">
    <property type="entry name" value="REX1-like_exo"/>
</dbReference>
<dbReference type="AlphaFoldDB" id="A0AAN6YJ61"/>
<protein>
    <recommendedName>
        <fullName evidence="7">Exonuclease domain-containing protein</fullName>
    </recommendedName>
</protein>
<comment type="caution">
    <text evidence="8">The sequence shown here is derived from an EMBL/GenBank/DDBJ whole genome shotgun (WGS) entry which is preliminary data.</text>
</comment>
<evidence type="ECO:0000256" key="1">
    <source>
        <dbReference type="ARBA" id="ARBA00006357"/>
    </source>
</evidence>
<dbReference type="InterPro" id="IPR036397">
    <property type="entry name" value="RNaseH_sf"/>
</dbReference>
<evidence type="ECO:0000256" key="4">
    <source>
        <dbReference type="ARBA" id="ARBA00022839"/>
    </source>
</evidence>
<keyword evidence="5" id="KW-0175">Coiled coil</keyword>
<name>A0AAN6YJ61_9PEZI</name>
<feature type="compositionally biased region" description="Polar residues" evidence="6">
    <location>
        <begin position="112"/>
        <end position="129"/>
    </location>
</feature>
<accession>A0AAN6YJ61</accession>
<evidence type="ECO:0000259" key="7">
    <source>
        <dbReference type="SMART" id="SM00479"/>
    </source>
</evidence>
<feature type="coiled-coil region" evidence="5">
    <location>
        <begin position="184"/>
        <end position="211"/>
    </location>
</feature>
<feature type="compositionally biased region" description="Basic and acidic residues" evidence="6">
    <location>
        <begin position="44"/>
        <end position="53"/>
    </location>
</feature>
<dbReference type="Proteomes" id="UP001301769">
    <property type="component" value="Unassembled WGS sequence"/>
</dbReference>
<dbReference type="GO" id="GO:0003676">
    <property type="term" value="F:nucleic acid binding"/>
    <property type="evidence" value="ECO:0007669"/>
    <property type="project" value="InterPro"/>
</dbReference>
<organism evidence="8 9">
    <name type="scientific">Rhypophila decipiens</name>
    <dbReference type="NCBI Taxonomy" id="261697"/>
    <lineage>
        <taxon>Eukaryota</taxon>
        <taxon>Fungi</taxon>
        <taxon>Dikarya</taxon>
        <taxon>Ascomycota</taxon>
        <taxon>Pezizomycotina</taxon>
        <taxon>Sordariomycetes</taxon>
        <taxon>Sordariomycetidae</taxon>
        <taxon>Sordariales</taxon>
        <taxon>Naviculisporaceae</taxon>
        <taxon>Rhypophila</taxon>
    </lineage>
</organism>
<feature type="region of interest" description="Disordered" evidence="6">
    <location>
        <begin position="1"/>
        <end position="161"/>
    </location>
</feature>
<evidence type="ECO:0000256" key="2">
    <source>
        <dbReference type="ARBA" id="ARBA00022722"/>
    </source>
</evidence>
<dbReference type="Gene3D" id="3.30.420.10">
    <property type="entry name" value="Ribonuclease H-like superfamily/Ribonuclease H"/>
    <property type="match status" value="1"/>
</dbReference>
<feature type="compositionally biased region" description="Low complexity" evidence="6">
    <location>
        <begin position="136"/>
        <end position="149"/>
    </location>
</feature>
<dbReference type="InterPro" id="IPR013520">
    <property type="entry name" value="Ribonucl_H"/>
</dbReference>
<dbReference type="PANTHER" id="PTHR12801">
    <property type="entry name" value="RNA EXONUCLEASE REXO1 / RECO3 FAMILY MEMBER-RELATED"/>
    <property type="match status" value="1"/>
</dbReference>
<keyword evidence="2" id="KW-0540">Nuclease</keyword>
<dbReference type="GO" id="GO:0005634">
    <property type="term" value="C:nucleus"/>
    <property type="evidence" value="ECO:0007669"/>
    <property type="project" value="TreeGrafter"/>
</dbReference>
<feature type="domain" description="Exonuclease" evidence="7">
    <location>
        <begin position="440"/>
        <end position="657"/>
    </location>
</feature>
<reference evidence="8" key="1">
    <citation type="journal article" date="2023" name="Mol. Phylogenet. Evol.">
        <title>Genome-scale phylogeny and comparative genomics of the fungal order Sordariales.</title>
        <authorList>
            <person name="Hensen N."/>
            <person name="Bonometti L."/>
            <person name="Westerberg I."/>
            <person name="Brannstrom I.O."/>
            <person name="Guillou S."/>
            <person name="Cros-Aarteil S."/>
            <person name="Calhoun S."/>
            <person name="Haridas S."/>
            <person name="Kuo A."/>
            <person name="Mondo S."/>
            <person name="Pangilinan J."/>
            <person name="Riley R."/>
            <person name="LaButti K."/>
            <person name="Andreopoulos B."/>
            <person name="Lipzen A."/>
            <person name="Chen C."/>
            <person name="Yan M."/>
            <person name="Daum C."/>
            <person name="Ng V."/>
            <person name="Clum A."/>
            <person name="Steindorff A."/>
            <person name="Ohm R.A."/>
            <person name="Martin F."/>
            <person name="Silar P."/>
            <person name="Natvig D.O."/>
            <person name="Lalanne C."/>
            <person name="Gautier V."/>
            <person name="Ament-Velasquez S.L."/>
            <person name="Kruys A."/>
            <person name="Hutchinson M.I."/>
            <person name="Powell A.J."/>
            <person name="Barry K."/>
            <person name="Miller A.N."/>
            <person name="Grigoriev I.V."/>
            <person name="Debuchy R."/>
            <person name="Gladieux P."/>
            <person name="Hiltunen Thoren M."/>
            <person name="Johannesson H."/>
        </authorList>
    </citation>
    <scope>NUCLEOTIDE SEQUENCE</scope>
    <source>
        <strain evidence="8">PSN293</strain>
    </source>
</reference>
<comment type="similarity">
    <text evidence="1">Belongs to the REXO1/REXO3 family.</text>
</comment>
<dbReference type="EMBL" id="MU858047">
    <property type="protein sequence ID" value="KAK4219701.1"/>
    <property type="molecule type" value="Genomic_DNA"/>
</dbReference>
<feature type="compositionally biased region" description="Low complexity" evidence="6">
    <location>
        <begin position="96"/>
        <end position="111"/>
    </location>
</feature>
<evidence type="ECO:0000313" key="8">
    <source>
        <dbReference type="EMBL" id="KAK4219701.1"/>
    </source>
</evidence>
<evidence type="ECO:0000313" key="9">
    <source>
        <dbReference type="Proteomes" id="UP001301769"/>
    </source>
</evidence>
<evidence type="ECO:0000256" key="3">
    <source>
        <dbReference type="ARBA" id="ARBA00022801"/>
    </source>
</evidence>
<evidence type="ECO:0000256" key="5">
    <source>
        <dbReference type="SAM" id="Coils"/>
    </source>
</evidence>
<dbReference type="SMART" id="SM00479">
    <property type="entry name" value="EXOIII"/>
    <property type="match status" value="1"/>
</dbReference>
<feature type="compositionally biased region" description="Basic and acidic residues" evidence="6">
    <location>
        <begin position="521"/>
        <end position="541"/>
    </location>
</feature>
<proteinExistence type="inferred from homology"/>
<feature type="region of interest" description="Disordered" evidence="6">
    <location>
        <begin position="268"/>
        <end position="287"/>
    </location>
</feature>
<keyword evidence="4" id="KW-0269">Exonuclease</keyword>
<dbReference type="InterPro" id="IPR012337">
    <property type="entry name" value="RNaseH-like_sf"/>
</dbReference>
<dbReference type="PANTHER" id="PTHR12801:SF112">
    <property type="entry name" value="RNA EXONUCLEASE 3"/>
    <property type="match status" value="1"/>
</dbReference>
<gene>
    <name evidence="8" type="ORF">QBC37DRAFT_110651</name>
</gene>
<feature type="compositionally biased region" description="Pro residues" evidence="6">
    <location>
        <begin position="150"/>
        <end position="161"/>
    </location>
</feature>
<keyword evidence="9" id="KW-1185">Reference proteome</keyword>
<sequence>MDTVLSNLGSIACPEGDNCKKTSCPLQHNREKRRAGAGLDGSEDGSRDQDSSRKRLKLSPDASELKQTNIEISTAKKPVSPPPLRRNLNHSPRPSPSASSPATKSSVNSASKTLPQTASTPLKTSSAATTIRPGSASVATPTPAAATVTPPAPAVTKPPAPRKIEALNPRHLKSAAPAPHDFRYKALKMLHDQYTRLNNELKKDAKDDEKNLVLSVQELIWMALDEEEKLATEKASIYENIIKNRIMHYKRMTPGQWRDERLTEYKKKVAASTPKKPPSRLKPGVPKEITTELTPQQEVTLLSRLFTPITELSIYNYVPTLPTEEAIAKARAGQEASLGWEKCDRCQTRFQVFPGRREEDGALTTGGKCTYHWGKLWYPERAASDNVNKKKYKCCGQAAGQSSGCITGESHVFKAGAPARLAALVPFMETPPNPTVPKDRAVCFDCEMGYTVHGLELLRLTATSWPDGKVLLDVLVYPVGEIIDLNSRYSGVWPEDLVNAVPWTEDFDYEALVEGETVATEDPKAAGEDQEDGEIKGDKPQSQKSRKRLPIVPSPVVARDLLFKLISPDTPLIGHGLENDLNALRVIHPTLIDTVLLFPHRVGLPVRHGLKQLMANHLNKIIQADPEPGSETLGHDSAEDARAAGELVRYRLMMEWRRLQRFGWKLVDGKFVPPEGTASLEEAEEERMKKVEEYKKKNIEEKEDGQVEEKDKYDPAMVQVEKKRGGGGLGVGLSGILSEAFLES</sequence>
<dbReference type="SUPFAM" id="SSF53098">
    <property type="entry name" value="Ribonuclease H-like"/>
    <property type="match status" value="1"/>
</dbReference>
<dbReference type="GO" id="GO:0004527">
    <property type="term" value="F:exonuclease activity"/>
    <property type="evidence" value="ECO:0007669"/>
    <property type="project" value="UniProtKB-KW"/>
</dbReference>
<evidence type="ECO:0000256" key="6">
    <source>
        <dbReference type="SAM" id="MobiDB-lite"/>
    </source>
</evidence>
<keyword evidence="3" id="KW-0378">Hydrolase</keyword>